<reference evidence="2 3" key="2">
    <citation type="submission" date="2020-03" db="EMBL/GenBank/DDBJ databases">
        <title>Campylobacter portucalensis sp. nov., a new species of Campylobacter isolated from the reproductive tract of bulls.</title>
        <authorList>
            <person name="Silva M.F."/>
            <person name="Pereira G."/>
            <person name="Carneiro C."/>
            <person name="Hemphill A."/>
            <person name="Mateus L."/>
            <person name="Lopes-Da-Costa L."/>
            <person name="Silva E."/>
        </authorList>
    </citation>
    <scope>NUCLEOTIDE SEQUENCE [LARGE SCALE GENOMIC DNA]</scope>
    <source>
        <strain evidence="2 3">FMV-PI01</strain>
    </source>
</reference>
<dbReference type="Proteomes" id="UP000476338">
    <property type="component" value="Unassembled WGS sequence"/>
</dbReference>
<reference evidence="2 3" key="1">
    <citation type="submission" date="2019-09" db="EMBL/GenBank/DDBJ databases">
        <authorList>
            <person name="Silva M."/>
            <person name="Pereira G."/>
            <person name="Lopes-Da-Costa L."/>
            <person name="Silva E."/>
        </authorList>
    </citation>
    <scope>NUCLEOTIDE SEQUENCE [LARGE SCALE GENOMIC DNA]</scope>
    <source>
        <strain evidence="2 3">FMV-PI01</strain>
    </source>
</reference>
<dbReference type="Pfam" id="PF05538">
    <property type="entry name" value="Campylo_MOMP"/>
    <property type="match status" value="1"/>
</dbReference>
<evidence type="ECO:0000313" key="2">
    <source>
        <dbReference type="EMBL" id="MSN96168.1"/>
    </source>
</evidence>
<protein>
    <submittedName>
        <fullName evidence="2">Major outer membrane protein</fullName>
    </submittedName>
</protein>
<feature type="chain" id="PRO_5027025986" evidence="1">
    <location>
        <begin position="26"/>
        <end position="404"/>
    </location>
</feature>
<dbReference type="RefSeq" id="WP_154570433.1">
    <property type="nucleotide sequence ID" value="NZ_VWSJ01000007.1"/>
</dbReference>
<comment type="caution">
    <text evidence="2">The sequence shown here is derived from an EMBL/GenBank/DDBJ whole genome shotgun (WGS) entry which is preliminary data.</text>
</comment>
<accession>A0A6L5WG83</accession>
<organism evidence="2 3">
    <name type="scientific">Campylobacter portucalensis</name>
    <dbReference type="NCBI Taxonomy" id="2608384"/>
    <lineage>
        <taxon>Bacteria</taxon>
        <taxon>Pseudomonadati</taxon>
        <taxon>Campylobacterota</taxon>
        <taxon>Epsilonproteobacteria</taxon>
        <taxon>Campylobacterales</taxon>
        <taxon>Campylobacteraceae</taxon>
        <taxon>Campylobacter</taxon>
    </lineage>
</organism>
<dbReference type="Gene3D" id="2.40.160.10">
    <property type="entry name" value="Porin"/>
    <property type="match status" value="1"/>
</dbReference>
<dbReference type="InterPro" id="IPR008439">
    <property type="entry name" value="Campylo_MOMP"/>
</dbReference>
<keyword evidence="3" id="KW-1185">Reference proteome</keyword>
<sequence length="404" mass="44905">MKLVKLSLVAAMAAGVLATSASAVAFEEAIKDVDVSGMARLRYNYKKEKENSDKAEDESRWNFKGVLNLKSMIDDNFFAFVGVRYTSNDEGSKHEDKTKHTFDIHRAYLGYNIAGTTIQLGRQDVGAFFTDDMYGTGVKVVNTDVPGLTLAGLWMDALEHDGEIGTDNGDFNETMKYKQVLESHGLKKTPDHSLWGVAAIGSYDPVSFQLWYASLEDVTDLFAAEVALSFDITDSVNLGLKGQYAFADFDKKFKKGVGVIDDSNFFGAEATANFFGVDTSLGWVNFKTKEDKKSLSSFEDQGSFITAGEQTLDYSVFSGKNQYFFVTAGYTIPDSGIRVGGEYLKGYEKTNKEKTKKQEIVGRVGYEYSDKLSFDSFYSYATEKKGDGNKTKNTQIRFEAKYSF</sequence>
<keyword evidence="1" id="KW-0732">Signal</keyword>
<dbReference type="EMBL" id="VWSJ01000007">
    <property type="protein sequence ID" value="MSN96168.1"/>
    <property type="molecule type" value="Genomic_DNA"/>
</dbReference>
<dbReference type="AlphaFoldDB" id="A0A6L5WG83"/>
<evidence type="ECO:0000256" key="1">
    <source>
        <dbReference type="SAM" id="SignalP"/>
    </source>
</evidence>
<dbReference type="InterPro" id="IPR023614">
    <property type="entry name" value="Porin_dom_sf"/>
</dbReference>
<name>A0A6L5WG83_9BACT</name>
<feature type="signal peptide" evidence="1">
    <location>
        <begin position="1"/>
        <end position="25"/>
    </location>
</feature>
<gene>
    <name evidence="2" type="ORF">F1B92_02980</name>
</gene>
<dbReference type="SUPFAM" id="SSF56935">
    <property type="entry name" value="Porins"/>
    <property type="match status" value="1"/>
</dbReference>
<proteinExistence type="predicted"/>
<evidence type="ECO:0000313" key="3">
    <source>
        <dbReference type="Proteomes" id="UP000476338"/>
    </source>
</evidence>